<dbReference type="RefSeq" id="WP_161392150.1">
    <property type="nucleotide sequence ID" value="NZ_WTYJ01000003.1"/>
</dbReference>
<keyword evidence="2" id="KW-1185">Reference proteome</keyword>
<dbReference type="Pfam" id="PF06995">
    <property type="entry name" value="Phage_P2_GpU"/>
    <property type="match status" value="1"/>
</dbReference>
<name>A0A6I4TW63_9SPHN</name>
<sequence length="142" mass="15338">MALGMFLFELATLSAEELQRKTNWSHARSPRIGARDATQYTGPGEEVITLAGSVFQEIADGRVSLDQLRELADAGEALPLVAGNGTVFGCFVIEGLDERHTWLLADGTPRQIDFSINLLRVDDPATQRYANGDQPAPAKPAA</sequence>
<accession>A0A6I4TW63</accession>
<dbReference type="InterPro" id="IPR009734">
    <property type="entry name" value="Myoviridae_GpU"/>
</dbReference>
<dbReference type="PIRSF" id="PIRSF029208">
    <property type="entry name" value="Phage_tail_GPU"/>
    <property type="match status" value="1"/>
</dbReference>
<protein>
    <submittedName>
        <fullName evidence="1">Oxidoreductase</fullName>
    </submittedName>
</protein>
<proteinExistence type="predicted"/>
<organism evidence="1 2">
    <name type="scientific">Croceibacterium xixiisoli</name>
    <dbReference type="NCBI Taxonomy" id="1476466"/>
    <lineage>
        <taxon>Bacteria</taxon>
        <taxon>Pseudomonadati</taxon>
        <taxon>Pseudomonadota</taxon>
        <taxon>Alphaproteobacteria</taxon>
        <taxon>Sphingomonadales</taxon>
        <taxon>Erythrobacteraceae</taxon>
        <taxon>Croceibacterium</taxon>
    </lineage>
</organism>
<evidence type="ECO:0000313" key="1">
    <source>
        <dbReference type="EMBL" id="MXP00446.1"/>
    </source>
</evidence>
<dbReference type="AlphaFoldDB" id="A0A6I4TW63"/>
<gene>
    <name evidence="1" type="ORF">GRI97_15755</name>
</gene>
<dbReference type="InterPro" id="IPR016912">
    <property type="entry name" value="Phage_P2_GpU"/>
</dbReference>
<evidence type="ECO:0000313" key="2">
    <source>
        <dbReference type="Proteomes" id="UP000469430"/>
    </source>
</evidence>
<dbReference type="Proteomes" id="UP000469430">
    <property type="component" value="Unassembled WGS sequence"/>
</dbReference>
<reference evidence="1 2" key="1">
    <citation type="submission" date="2019-12" db="EMBL/GenBank/DDBJ databases">
        <title>Genomic-based taxomic classification of the family Erythrobacteraceae.</title>
        <authorList>
            <person name="Xu L."/>
        </authorList>
    </citation>
    <scope>NUCLEOTIDE SEQUENCE [LARGE SCALE GENOMIC DNA]</scope>
    <source>
        <strain evidence="1 2">S36</strain>
    </source>
</reference>
<dbReference type="EMBL" id="WTYJ01000003">
    <property type="protein sequence ID" value="MXP00446.1"/>
    <property type="molecule type" value="Genomic_DNA"/>
</dbReference>
<dbReference type="OrthoDB" id="1550902at2"/>
<comment type="caution">
    <text evidence="1">The sequence shown here is derived from an EMBL/GenBank/DDBJ whole genome shotgun (WGS) entry which is preliminary data.</text>
</comment>